<evidence type="ECO:0000313" key="2">
    <source>
        <dbReference type="Proteomes" id="UP000092634"/>
    </source>
</evidence>
<proteinExistence type="predicted"/>
<evidence type="ECO:0000313" key="1">
    <source>
        <dbReference type="EMBL" id="OFJ49187.1"/>
    </source>
</evidence>
<dbReference type="SUPFAM" id="SSF52540">
    <property type="entry name" value="P-loop containing nucleoside triphosphate hydrolases"/>
    <property type="match status" value="1"/>
</dbReference>
<evidence type="ECO:0008006" key="3">
    <source>
        <dbReference type="Google" id="ProtNLM"/>
    </source>
</evidence>
<accession>A0A1E8PSZ9</accession>
<protein>
    <recommendedName>
        <fullName evidence="3">KAP NTPase domain-containing protein</fullName>
    </recommendedName>
</protein>
<organism evidence="1 2">
    <name type="scientific">Janthinobacterium lividum</name>
    <dbReference type="NCBI Taxonomy" id="29581"/>
    <lineage>
        <taxon>Bacteria</taxon>
        <taxon>Pseudomonadati</taxon>
        <taxon>Pseudomonadota</taxon>
        <taxon>Betaproteobacteria</taxon>
        <taxon>Burkholderiales</taxon>
        <taxon>Oxalobacteraceae</taxon>
        <taxon>Janthinobacterium</taxon>
    </lineage>
</organism>
<comment type="caution">
    <text evidence="1">The sequence shown here is derived from an EMBL/GenBank/DDBJ whole genome shotgun (WGS) entry which is preliminary data.</text>
</comment>
<dbReference type="InterPro" id="IPR027417">
    <property type="entry name" value="P-loop_NTPase"/>
</dbReference>
<dbReference type="AlphaFoldDB" id="A0A1E8PSZ9"/>
<dbReference type="Proteomes" id="UP000092634">
    <property type="component" value="Unassembled WGS sequence"/>
</dbReference>
<reference evidence="1 2" key="1">
    <citation type="submission" date="2016-10" db="EMBL/GenBank/DDBJ databases">
        <title>Updated version of Genome Assembly of Janthinobacterium lividum ERGS5:01.</title>
        <authorList>
            <person name="Kumar R."/>
            <person name="Acharya V."/>
            <person name="Singh D."/>
        </authorList>
    </citation>
    <scope>NUCLEOTIDE SEQUENCE [LARGE SCALE GENOMIC DNA]</scope>
    <source>
        <strain evidence="1 2">ERGS5:01</strain>
    </source>
</reference>
<dbReference type="EMBL" id="MAQB02000001">
    <property type="protein sequence ID" value="OFJ49187.1"/>
    <property type="molecule type" value="Genomic_DNA"/>
</dbReference>
<sequence>MSMLRAKGNLQDLIADHEVRVMALSGKWGTGKSHMWDSLRNASTDRHIQEALYVSLFGVATIAELKLKLAQSAVPMIKTSGPQADAVKGAISAIKNGVQGFFKLGTALDEFALLAVPAMVREKFIVVDDIERKHDKLTIDEVLGFIDDFTRNYGCRILLILNTDQLADRTVWEKFREKVIDEELRLDTTAAEAFDIAIQLSQSPFAAKIKPAVEACGISNIRIIRKVIRAANKILAEHLTLPDDVLDRVIPSTVLLSAIHYKGIEDGPTMAFVLDSESNVVHQIARHERERRGEEASDADNLHARWMLLLNRLGITYTDEYEKLVSDYLNAGLVDRSAVDAVVGRYYRERQRAGAQARVREFFQTTTWDPELMPAQIVEAAGALIADVPHVDCYSVSSLHYYLVELQGGAAIAEQMVCLWIDQLREKAAEPGADPREFVLDNWTGHALHPSIVAAFAEARVRVEQPRTLLDVCLHLANSDGWNSSEEAVMQAATVDDFTRTILSIRGQQLKVFMLKNLDIYANRGTYARHFGSGPQHFLEACKRIRVERAGTRWASLIEDLFKESKLDTDLNVGQPSADTTAADVATT</sequence>
<name>A0A1E8PSZ9_9BURK</name>
<gene>
    <name evidence="1" type="ORF">BA896_010185</name>
</gene>